<organism evidence="1 2">
    <name type="scientific">Micavibrio aeruginosavorus (strain ARL-13)</name>
    <dbReference type="NCBI Taxonomy" id="856793"/>
    <lineage>
        <taxon>Bacteria</taxon>
        <taxon>Pseudomonadati</taxon>
        <taxon>Bdellovibrionota</taxon>
        <taxon>Bdellovibrionia</taxon>
        <taxon>Bdellovibrionales</taxon>
        <taxon>Pseudobdellovibrionaceae</taxon>
        <taxon>Micavibrio</taxon>
    </lineage>
</organism>
<protein>
    <submittedName>
        <fullName evidence="1">Uncharacterized protein</fullName>
    </submittedName>
</protein>
<dbReference type="RefSeq" id="WP_014101656.1">
    <property type="nucleotide sequence ID" value="NC_016026.1"/>
</dbReference>
<evidence type="ECO:0000313" key="2">
    <source>
        <dbReference type="Proteomes" id="UP000009286"/>
    </source>
</evidence>
<dbReference type="EMBL" id="CP002382">
    <property type="protein sequence ID" value="AEP08433.1"/>
    <property type="molecule type" value="Genomic_DNA"/>
</dbReference>
<dbReference type="AlphaFoldDB" id="G2KMP6"/>
<name>G2KMP6_MICAA</name>
<dbReference type="Proteomes" id="UP000009286">
    <property type="component" value="Chromosome"/>
</dbReference>
<evidence type="ECO:0000313" key="1">
    <source>
        <dbReference type="EMBL" id="AEP08433.1"/>
    </source>
</evidence>
<reference evidence="1 2" key="1">
    <citation type="journal article" date="2011" name="BMC Genomics">
        <title>Genomic insights into an obligate epibiotic bacterial predator: Micavibrio aeruginosavorus ARL-13.</title>
        <authorList>
            <person name="Wang Z."/>
            <person name="Kadouri D."/>
            <person name="Wu M."/>
        </authorList>
    </citation>
    <scope>NUCLEOTIDE SEQUENCE [LARGE SCALE GENOMIC DNA]</scope>
    <source>
        <strain evidence="1 2">ARL-13</strain>
    </source>
</reference>
<sequence>MTTGTNFSEDIQIDAKSITGIRVFEHEDRVSIYTAKGEIFRGKKDVFGPDIDAALQVFQDAGAELFPFPVYGPEGRDPLYTSYIRHHAITFARVGESQIKGYKNVQIGVDGMPGEHSHAIGKRELKPFYAALQLHHGSMRHYEAPSVVIAGTDTTYVHAWLVTHMQARADNTLHIQFGAGNDTVDLPVCDSHAQRVAKTLYQEELIENGSLRAYVEAESATEMHAIMEVLAGDIACYTPHIFQVPNALNTTYLPKAREAWLCCAGGGDTEQKILTLQTAETKPLALSLRFNTEADRKVAIQKISEEMNVRFVCSTPSCHP</sequence>
<gene>
    <name evidence="1" type="ordered locus">MICA_86</name>
</gene>
<keyword evidence="2" id="KW-1185">Reference proteome</keyword>
<dbReference type="HOGENOM" id="CLU_868228_0_0_5"/>
<proteinExistence type="predicted"/>
<accession>G2KMP6</accession>
<dbReference type="KEGG" id="mai:MICA_86"/>
<dbReference type="OrthoDB" id="9817628at2"/>